<dbReference type="Proteomes" id="UP000199289">
    <property type="component" value="Unassembled WGS sequence"/>
</dbReference>
<dbReference type="OrthoDB" id="295069at2157"/>
<accession>A0A1H1C8C3</accession>
<sequence length="68" mass="7230">MDGTATIGRLLRFAGLGPRDGVGTTTDEYTYVCLGCGVSYDVEYHVCPNCGGFSVEHELDADPDLAID</sequence>
<proteinExistence type="predicted"/>
<organism evidence="1 2">
    <name type="scientific">Halopelagius longus</name>
    <dbReference type="NCBI Taxonomy" id="1236180"/>
    <lineage>
        <taxon>Archaea</taxon>
        <taxon>Methanobacteriati</taxon>
        <taxon>Methanobacteriota</taxon>
        <taxon>Stenosarchaea group</taxon>
        <taxon>Halobacteria</taxon>
        <taxon>Halobacteriales</taxon>
        <taxon>Haloferacaceae</taxon>
    </lineage>
</organism>
<reference evidence="2" key="1">
    <citation type="submission" date="2016-10" db="EMBL/GenBank/DDBJ databases">
        <authorList>
            <person name="Varghese N."/>
            <person name="Submissions S."/>
        </authorList>
    </citation>
    <scope>NUCLEOTIDE SEQUENCE [LARGE SCALE GENOMIC DNA]</scope>
    <source>
        <strain evidence="2">CGMCC 1.12397</strain>
    </source>
</reference>
<evidence type="ECO:0008006" key="3">
    <source>
        <dbReference type="Google" id="ProtNLM"/>
    </source>
</evidence>
<dbReference type="AlphaFoldDB" id="A0A1H1C8C3"/>
<evidence type="ECO:0000313" key="2">
    <source>
        <dbReference type="Proteomes" id="UP000199289"/>
    </source>
</evidence>
<name>A0A1H1C8C3_9EURY</name>
<evidence type="ECO:0000313" key="1">
    <source>
        <dbReference type="EMBL" id="SDQ60431.1"/>
    </source>
</evidence>
<protein>
    <recommendedName>
        <fullName evidence="3">Hydrogenase maturation nickel metallochaperone HypA</fullName>
    </recommendedName>
</protein>
<gene>
    <name evidence="1" type="ORF">SAMN05216278_2168</name>
</gene>
<dbReference type="RefSeq" id="WP_139172793.1">
    <property type="nucleotide sequence ID" value="NZ_FNKQ01000002.1"/>
</dbReference>
<dbReference type="EMBL" id="FNKQ01000002">
    <property type="protein sequence ID" value="SDQ60431.1"/>
    <property type="molecule type" value="Genomic_DNA"/>
</dbReference>